<dbReference type="RefSeq" id="WP_116413741.1">
    <property type="nucleotide sequence ID" value="NZ_NBWZ01000001.1"/>
</dbReference>
<dbReference type="EMBL" id="NBWZ01000001">
    <property type="protein sequence ID" value="RFA08331.1"/>
    <property type="molecule type" value="Genomic_DNA"/>
</dbReference>
<dbReference type="Gene3D" id="3.40.50.2000">
    <property type="entry name" value="Glycogen Phosphorylase B"/>
    <property type="match status" value="2"/>
</dbReference>
<dbReference type="AlphaFoldDB" id="A0A3E0VF16"/>
<protein>
    <recommendedName>
        <fullName evidence="3">GDP-mannose--glycolipid 4-beta-D-mannosyltransferase</fullName>
    </recommendedName>
</protein>
<organism evidence="1 2">
    <name type="scientific">Subtercola boreus</name>
    <dbReference type="NCBI Taxonomy" id="120213"/>
    <lineage>
        <taxon>Bacteria</taxon>
        <taxon>Bacillati</taxon>
        <taxon>Actinomycetota</taxon>
        <taxon>Actinomycetes</taxon>
        <taxon>Micrococcales</taxon>
        <taxon>Microbacteriaceae</taxon>
        <taxon>Subtercola</taxon>
    </lineage>
</organism>
<gene>
    <name evidence="1" type="ORF">B7R54_03145</name>
</gene>
<dbReference type="SUPFAM" id="SSF53756">
    <property type="entry name" value="UDP-Glycosyltransferase/glycogen phosphorylase"/>
    <property type="match status" value="1"/>
</dbReference>
<evidence type="ECO:0000313" key="2">
    <source>
        <dbReference type="Proteomes" id="UP000256486"/>
    </source>
</evidence>
<dbReference type="Pfam" id="PF13692">
    <property type="entry name" value="Glyco_trans_1_4"/>
    <property type="match status" value="1"/>
</dbReference>
<keyword evidence="2" id="KW-1185">Reference proteome</keyword>
<name>A0A3E0VF16_9MICO</name>
<dbReference type="OrthoDB" id="9771846at2"/>
<evidence type="ECO:0008006" key="3">
    <source>
        <dbReference type="Google" id="ProtNLM"/>
    </source>
</evidence>
<sequence length="357" mass="39796">MTASNRPVPSSPARRITVLHSMPAPKPGEPTRYADHMKGGAPASVTTRFFSWRTALKADYDVFHMHWPEYLLRGSSFPTRMAKRVAFAALLVRLRLKRIPVVRTAHNLEAHELGSRVERALVRWNYRWTTTVIRLNPTTAVPSGKNAVTILHGHYRDRFSDYTVPVPIRGRLLYFGLIRPYKGVTNLEEAFRSLPAGGETLRVVGKPSSSALETAVVDAASGDPRISHWLEFVPDEDLVREIGEAQLVVLPYDEMHNSGSILVALSVGRPVLVPRSSANEALAEEVGSEWVVMYDGALTTDTLRTGLDFVEQDRPLVAVPDLRNRDWKTVGDAHYLTYVDSLALARRQGSEALRAAR</sequence>
<proteinExistence type="predicted"/>
<evidence type="ECO:0000313" key="1">
    <source>
        <dbReference type="EMBL" id="RFA08331.1"/>
    </source>
</evidence>
<accession>A0A3E0VF16</accession>
<dbReference type="Proteomes" id="UP000256486">
    <property type="component" value="Unassembled WGS sequence"/>
</dbReference>
<comment type="caution">
    <text evidence="1">The sequence shown here is derived from an EMBL/GenBank/DDBJ whole genome shotgun (WGS) entry which is preliminary data.</text>
</comment>
<reference evidence="1 2" key="1">
    <citation type="submission" date="2017-04" db="EMBL/GenBank/DDBJ databases">
        <title>Comparative genome analysis of Subtercola boreus.</title>
        <authorList>
            <person name="Cho Y.-J."/>
            <person name="Cho A."/>
            <person name="Kim O.-S."/>
            <person name="Lee J.-I."/>
        </authorList>
    </citation>
    <scope>NUCLEOTIDE SEQUENCE [LARGE SCALE GENOMIC DNA]</scope>
    <source>
        <strain evidence="1 2">K300</strain>
    </source>
</reference>